<dbReference type="Proteomes" id="UP000078428">
    <property type="component" value="Unassembled WGS sequence"/>
</dbReference>
<keyword evidence="2" id="KW-1185">Reference proteome</keyword>
<name>A0A178MXG1_9PROT</name>
<proteinExistence type="predicted"/>
<gene>
    <name evidence="1" type="ORF">A6A04_10575</name>
</gene>
<evidence type="ECO:0000313" key="2">
    <source>
        <dbReference type="Proteomes" id="UP000078428"/>
    </source>
</evidence>
<dbReference type="RefSeq" id="WP_068489286.1">
    <property type="nucleotide sequence ID" value="NZ_LWQT01000010.1"/>
</dbReference>
<evidence type="ECO:0008006" key="3">
    <source>
        <dbReference type="Google" id="ProtNLM"/>
    </source>
</evidence>
<comment type="caution">
    <text evidence="1">The sequence shown here is derived from an EMBL/GenBank/DDBJ whole genome shotgun (WGS) entry which is preliminary data.</text>
</comment>
<dbReference type="Gene3D" id="3.40.50.150">
    <property type="entry name" value="Vaccinia Virus protein VP39"/>
    <property type="match status" value="1"/>
</dbReference>
<dbReference type="SUPFAM" id="SSF53335">
    <property type="entry name" value="S-adenosyl-L-methionine-dependent methyltransferases"/>
    <property type="match status" value="1"/>
</dbReference>
<organism evidence="1 2">
    <name type="scientific">Paramagnetospirillum marisnigri</name>
    <dbReference type="NCBI Taxonomy" id="1285242"/>
    <lineage>
        <taxon>Bacteria</taxon>
        <taxon>Pseudomonadati</taxon>
        <taxon>Pseudomonadota</taxon>
        <taxon>Alphaproteobacteria</taxon>
        <taxon>Rhodospirillales</taxon>
        <taxon>Magnetospirillaceae</taxon>
        <taxon>Paramagnetospirillum</taxon>
    </lineage>
</organism>
<evidence type="ECO:0000313" key="1">
    <source>
        <dbReference type="EMBL" id="OAN55996.1"/>
    </source>
</evidence>
<sequence length="357" mass="39197">MAAQTILFFPAGMMEVAGEAVAAQRRGEQVIGASSLDHDPDRVKFRDWEWLPFVFAPEFDAQFAALVARRHVTRVVSFHGAVWAHLARLLPSLPNPPELHPPRSPISAREGGQGRVWREDAEYLAEAWLGLAVPSLPSGLEFDGLADTAARIQGESNALKLAALVAVASVAPLGDVVEIGTLYGRSAFVLGWLARRYSLGPVLCVDPWRAEAARQAPAFLAELSQGWDMDPIFEGFRRNLSPCFHGTLNYQRQTSRQVRGDYGPGWQVTTPEFGATSYTGRISILHIDGNHDFDCVQSDVADWLPLVSPGGWLVLDDYFWPFGDGPRRVGDRLLAEGGFDFAAVIAKALFLRRSACE</sequence>
<dbReference type="EMBL" id="LWQT01000010">
    <property type="protein sequence ID" value="OAN55996.1"/>
    <property type="molecule type" value="Genomic_DNA"/>
</dbReference>
<reference evidence="1 2" key="1">
    <citation type="submission" date="2016-04" db="EMBL/GenBank/DDBJ databases">
        <title>Draft genome sequence of freshwater magnetotactic bacteria Magnetospirillum marisnigri SP-1 and Magnetospirillum moscoviense BB-1.</title>
        <authorList>
            <person name="Koziaeva V."/>
            <person name="Dziuba M.V."/>
            <person name="Ivanov T.M."/>
            <person name="Kuznetsov B."/>
            <person name="Grouzdev D.S."/>
        </authorList>
    </citation>
    <scope>NUCLEOTIDE SEQUENCE [LARGE SCALE GENOMIC DNA]</scope>
    <source>
        <strain evidence="1 2">SP-1</strain>
    </source>
</reference>
<protein>
    <recommendedName>
        <fullName evidence="3">Class I SAM-dependent methyltransferase</fullName>
    </recommendedName>
</protein>
<dbReference type="STRING" id="1285242.A6A04_10575"/>
<dbReference type="AlphaFoldDB" id="A0A178MXG1"/>
<accession>A0A178MXG1</accession>
<dbReference type="InterPro" id="IPR029063">
    <property type="entry name" value="SAM-dependent_MTases_sf"/>
</dbReference>
<dbReference type="Pfam" id="PF13578">
    <property type="entry name" value="Methyltransf_24"/>
    <property type="match status" value="1"/>
</dbReference>